<evidence type="ECO:0000313" key="9">
    <source>
        <dbReference type="Proteomes" id="UP000612456"/>
    </source>
</evidence>
<evidence type="ECO:0000256" key="5">
    <source>
        <dbReference type="HAMAP-Rule" id="MF_00391"/>
    </source>
</evidence>
<feature type="transmembrane region" description="Helical" evidence="7">
    <location>
        <begin position="6"/>
        <end position="23"/>
    </location>
</feature>
<evidence type="ECO:0000256" key="7">
    <source>
        <dbReference type="SAM" id="Phobius"/>
    </source>
</evidence>
<keyword evidence="7" id="KW-0812">Transmembrane</keyword>
<organism evidence="8 9">
    <name type="scientific">Paenibacillus nasutitermitis</name>
    <dbReference type="NCBI Taxonomy" id="1652958"/>
    <lineage>
        <taxon>Bacteria</taxon>
        <taxon>Bacillati</taxon>
        <taxon>Bacillota</taxon>
        <taxon>Bacilli</taxon>
        <taxon>Bacillales</taxon>
        <taxon>Paenibacillaceae</taxon>
        <taxon>Paenibacillus</taxon>
    </lineage>
</organism>
<dbReference type="GO" id="GO:0003735">
    <property type="term" value="F:structural constituent of ribosome"/>
    <property type="evidence" value="ECO:0007669"/>
    <property type="project" value="InterPro"/>
</dbReference>
<feature type="region of interest" description="Disordered" evidence="6">
    <location>
        <begin position="53"/>
        <end position="87"/>
    </location>
</feature>
<keyword evidence="3 5" id="KW-0687">Ribonucleoprotein</keyword>
<reference evidence="8" key="1">
    <citation type="journal article" date="2014" name="Int. J. Syst. Evol. Microbiol.">
        <title>Complete genome sequence of Corynebacterium casei LMG S-19264T (=DSM 44701T), isolated from a smear-ripened cheese.</title>
        <authorList>
            <consortium name="US DOE Joint Genome Institute (JGI-PGF)"/>
            <person name="Walter F."/>
            <person name="Albersmeier A."/>
            <person name="Kalinowski J."/>
            <person name="Ruckert C."/>
        </authorList>
    </citation>
    <scope>NUCLEOTIDE SEQUENCE</scope>
    <source>
        <strain evidence="8">CGMCC 1.15178</strain>
    </source>
</reference>
<dbReference type="EMBL" id="BMHP01000014">
    <property type="protein sequence ID" value="GGE00615.1"/>
    <property type="molecule type" value="Genomic_DNA"/>
</dbReference>
<dbReference type="Gene3D" id="1.10.287.3980">
    <property type="match status" value="1"/>
</dbReference>
<evidence type="ECO:0000256" key="1">
    <source>
        <dbReference type="ARBA" id="ARBA00010111"/>
    </source>
</evidence>
<protein>
    <recommendedName>
        <fullName evidence="4 5">Large ribosomal subunit protein bL34</fullName>
    </recommendedName>
</protein>
<evidence type="ECO:0000256" key="2">
    <source>
        <dbReference type="ARBA" id="ARBA00022980"/>
    </source>
</evidence>
<dbReference type="PANTHER" id="PTHR14503:SF4">
    <property type="entry name" value="LARGE RIBOSOMAL SUBUNIT PROTEIN BL34M"/>
    <property type="match status" value="1"/>
</dbReference>
<dbReference type="HAMAP" id="MF_00391">
    <property type="entry name" value="Ribosomal_bL34"/>
    <property type="match status" value="1"/>
</dbReference>
<keyword evidence="2 5" id="KW-0689">Ribosomal protein</keyword>
<dbReference type="GO" id="GO:0005840">
    <property type="term" value="C:ribosome"/>
    <property type="evidence" value="ECO:0007669"/>
    <property type="project" value="UniProtKB-KW"/>
</dbReference>
<keyword evidence="7" id="KW-1133">Transmembrane helix</keyword>
<comment type="caution">
    <text evidence="8">The sequence shown here is derived from an EMBL/GenBank/DDBJ whole genome shotgun (WGS) entry which is preliminary data.</text>
</comment>
<dbReference type="PANTHER" id="PTHR14503">
    <property type="entry name" value="MITOCHONDRIAL RIBOSOMAL PROTEIN 34 FAMILY MEMBER"/>
    <property type="match status" value="1"/>
</dbReference>
<dbReference type="Pfam" id="PF00468">
    <property type="entry name" value="Ribosomal_L34"/>
    <property type="match status" value="1"/>
</dbReference>
<reference evidence="8" key="2">
    <citation type="submission" date="2020-09" db="EMBL/GenBank/DDBJ databases">
        <authorList>
            <person name="Sun Q."/>
            <person name="Zhou Y."/>
        </authorList>
    </citation>
    <scope>NUCLEOTIDE SEQUENCE</scope>
    <source>
        <strain evidence="8">CGMCC 1.15178</strain>
    </source>
</reference>
<accession>A0A916ZK54</accession>
<sequence>MSVVLFISTVMPFMLVNVITALVETARNRFSLVDGVRKQEVQEMRPTFRPNVSKRKKVHGFRKRMASKNGRKVLSARRQRGRKVLSA</sequence>
<gene>
    <name evidence="5" type="primary">rpmH</name>
    <name evidence="8" type="ORF">GCM10010911_69410</name>
</gene>
<dbReference type="Proteomes" id="UP000612456">
    <property type="component" value="Unassembled WGS sequence"/>
</dbReference>
<dbReference type="AlphaFoldDB" id="A0A916ZK54"/>
<name>A0A916ZK54_9BACL</name>
<keyword evidence="7" id="KW-0472">Membrane</keyword>
<evidence type="ECO:0000256" key="6">
    <source>
        <dbReference type="SAM" id="MobiDB-lite"/>
    </source>
</evidence>
<dbReference type="GO" id="GO:0006412">
    <property type="term" value="P:translation"/>
    <property type="evidence" value="ECO:0007669"/>
    <property type="project" value="UniProtKB-UniRule"/>
</dbReference>
<comment type="similarity">
    <text evidence="1 5">Belongs to the bacterial ribosomal protein bL34 family.</text>
</comment>
<evidence type="ECO:0000256" key="3">
    <source>
        <dbReference type="ARBA" id="ARBA00023274"/>
    </source>
</evidence>
<dbReference type="GO" id="GO:1990904">
    <property type="term" value="C:ribonucleoprotein complex"/>
    <property type="evidence" value="ECO:0007669"/>
    <property type="project" value="UniProtKB-KW"/>
</dbReference>
<evidence type="ECO:0000256" key="4">
    <source>
        <dbReference type="ARBA" id="ARBA00035177"/>
    </source>
</evidence>
<evidence type="ECO:0000313" key="8">
    <source>
        <dbReference type="EMBL" id="GGE00615.1"/>
    </source>
</evidence>
<proteinExistence type="inferred from homology"/>
<dbReference type="InterPro" id="IPR000271">
    <property type="entry name" value="Ribosomal_bL34"/>
</dbReference>
<keyword evidence="9" id="KW-1185">Reference proteome</keyword>
<dbReference type="NCBIfam" id="TIGR01030">
    <property type="entry name" value="rpmH_bact"/>
    <property type="match status" value="1"/>
</dbReference>
<dbReference type="FunFam" id="1.10.287.3980:FF:000001">
    <property type="entry name" value="Mitochondrial ribosomal protein L34"/>
    <property type="match status" value="1"/>
</dbReference>